<dbReference type="Proteomes" id="UP000613030">
    <property type="component" value="Unassembled WGS sequence"/>
</dbReference>
<organism evidence="1 2">
    <name type="scientific">Chryseolinea lacunae</name>
    <dbReference type="NCBI Taxonomy" id="2801331"/>
    <lineage>
        <taxon>Bacteria</taxon>
        <taxon>Pseudomonadati</taxon>
        <taxon>Bacteroidota</taxon>
        <taxon>Cytophagia</taxon>
        <taxon>Cytophagales</taxon>
        <taxon>Fulvivirgaceae</taxon>
        <taxon>Chryseolinea</taxon>
    </lineage>
</organism>
<keyword evidence="2" id="KW-1185">Reference proteome</keyword>
<name>A0ABS1KXX2_9BACT</name>
<proteinExistence type="predicted"/>
<accession>A0ABS1KXX2</accession>
<evidence type="ECO:0000313" key="1">
    <source>
        <dbReference type="EMBL" id="MBL0744229.1"/>
    </source>
</evidence>
<reference evidence="1 2" key="1">
    <citation type="submission" date="2021-01" db="EMBL/GenBank/DDBJ databases">
        <title>Chryseolinea sp. Jin1 Genome sequencing and assembly.</title>
        <authorList>
            <person name="Kim I."/>
        </authorList>
    </citation>
    <scope>NUCLEOTIDE SEQUENCE [LARGE SCALE GENOMIC DNA]</scope>
    <source>
        <strain evidence="1 2">Jin1</strain>
    </source>
</reference>
<dbReference type="InterPro" id="IPR011659">
    <property type="entry name" value="WD40"/>
</dbReference>
<dbReference type="Pfam" id="PF07676">
    <property type="entry name" value="PD40"/>
    <property type="match status" value="3"/>
</dbReference>
<evidence type="ECO:0000313" key="2">
    <source>
        <dbReference type="Proteomes" id="UP000613030"/>
    </source>
</evidence>
<protein>
    <submittedName>
        <fullName evidence="1">PD40 domain-containing protein</fullName>
    </submittedName>
</protein>
<gene>
    <name evidence="1" type="ORF">JI741_23560</name>
</gene>
<dbReference type="EMBL" id="JAERRB010000010">
    <property type="protein sequence ID" value="MBL0744229.1"/>
    <property type="molecule type" value="Genomic_DNA"/>
</dbReference>
<dbReference type="RefSeq" id="WP_202013887.1">
    <property type="nucleotide sequence ID" value="NZ_JAERRB010000010.1"/>
</dbReference>
<comment type="caution">
    <text evidence="1">The sequence shown here is derived from an EMBL/GenBank/DDBJ whole genome shotgun (WGS) entry which is preliminary data.</text>
</comment>
<sequence length="416" mass="46199">MNWSGDTMRLAFILTVLLFPGVALGQELDFSVPVKLPATVNSNNNEAMPLISDDGNTLYFIRTGTEENKGGKFAGSDIWVSHFNTTTNTWGKAVNTELPNDKGNNAVIGVNSKRRVVYTLNTTSSKPSKGFYFMQRTEAGWGKPELVPFKGLSSAGFLGVYVSPDFDVVFISMKAPDSRGEEDLYISLKGTDDQWSTPLNLGPTINTTGFEISPFLSADKTRLYFSSNGHPGSGNGDIFYSDRLYNSWETWSVPKNLGPELNSPQFDAYFSLQKDSSVYFVSNRGGKSDDIYTAKAKPRPSAAATVYLTEKEVEDLFGFKVIRKMEFTPDVTTLTSSQRELIWFLANKLLGKRDIRVQVQYFDKEDEQTTKRLSEVINQLVLAGIEGSRIDKFSKGGKGGGKDQVELVLMRQSINR</sequence>